<dbReference type="Gramene" id="QL11p019871:mrna">
    <property type="protein sequence ID" value="QL11p019871:mrna"/>
    <property type="gene ID" value="QL11p019871"/>
</dbReference>
<dbReference type="AlphaFoldDB" id="A0A7N2MXE9"/>
<dbReference type="EMBL" id="LRBV02000011">
    <property type="status" value="NOT_ANNOTATED_CDS"/>
    <property type="molecule type" value="Genomic_DNA"/>
</dbReference>
<proteinExistence type="predicted"/>
<name>A0A7N2MXE9_QUELO</name>
<keyword evidence="2" id="KW-1185">Reference proteome</keyword>
<reference evidence="1 2" key="1">
    <citation type="journal article" date="2016" name="G3 (Bethesda)">
        <title>First Draft Assembly and Annotation of the Genome of a California Endemic Oak Quercus lobata Nee (Fagaceae).</title>
        <authorList>
            <person name="Sork V.L."/>
            <person name="Fitz-Gibbon S.T."/>
            <person name="Puiu D."/>
            <person name="Crepeau M."/>
            <person name="Gugger P.F."/>
            <person name="Sherman R."/>
            <person name="Stevens K."/>
            <person name="Langley C.H."/>
            <person name="Pellegrini M."/>
            <person name="Salzberg S.L."/>
        </authorList>
    </citation>
    <scope>NUCLEOTIDE SEQUENCE [LARGE SCALE GENOMIC DNA]</scope>
    <source>
        <strain evidence="1 2">cv. SW786</strain>
    </source>
</reference>
<dbReference type="OMA" id="MENPLAM"/>
<evidence type="ECO:0000313" key="2">
    <source>
        <dbReference type="Proteomes" id="UP000594261"/>
    </source>
</evidence>
<organism evidence="1 2">
    <name type="scientific">Quercus lobata</name>
    <name type="common">Valley oak</name>
    <dbReference type="NCBI Taxonomy" id="97700"/>
    <lineage>
        <taxon>Eukaryota</taxon>
        <taxon>Viridiplantae</taxon>
        <taxon>Streptophyta</taxon>
        <taxon>Embryophyta</taxon>
        <taxon>Tracheophyta</taxon>
        <taxon>Spermatophyta</taxon>
        <taxon>Magnoliopsida</taxon>
        <taxon>eudicotyledons</taxon>
        <taxon>Gunneridae</taxon>
        <taxon>Pentapetalae</taxon>
        <taxon>rosids</taxon>
        <taxon>fabids</taxon>
        <taxon>Fagales</taxon>
        <taxon>Fagaceae</taxon>
        <taxon>Quercus</taxon>
    </lineage>
</organism>
<reference evidence="1" key="2">
    <citation type="submission" date="2021-01" db="UniProtKB">
        <authorList>
            <consortium name="EnsemblPlants"/>
        </authorList>
    </citation>
    <scope>IDENTIFICATION</scope>
</reference>
<sequence>MMENPLAMTTAEAVAPSGVPPWIWRDSRKCEIKASTRDHEPLAHFIATKEAIRCAFRLRTKCIFWFEDEAQIIGSLDWDMTLGNSILHLDGNSIK</sequence>
<dbReference type="EnsemblPlants" id="QL11p019871:mrna">
    <property type="protein sequence ID" value="QL11p019871:mrna"/>
    <property type="gene ID" value="QL11p019871"/>
</dbReference>
<protein>
    <submittedName>
        <fullName evidence="1">Uncharacterized protein</fullName>
    </submittedName>
</protein>
<accession>A0A7N2MXE9</accession>
<dbReference type="Proteomes" id="UP000594261">
    <property type="component" value="Chromosome 11"/>
</dbReference>
<evidence type="ECO:0000313" key="1">
    <source>
        <dbReference type="EnsemblPlants" id="QL11p019871:mrna"/>
    </source>
</evidence>
<dbReference type="InParanoid" id="A0A7N2MXE9"/>